<keyword evidence="3" id="KW-0862">Zinc</keyword>
<organism evidence="5">
    <name type="scientific">Vibrio coralliilyticus</name>
    <dbReference type="NCBI Taxonomy" id="190893"/>
    <lineage>
        <taxon>Bacteria</taxon>
        <taxon>Pseudomonadati</taxon>
        <taxon>Pseudomonadota</taxon>
        <taxon>Gammaproteobacteria</taxon>
        <taxon>Vibrionales</taxon>
        <taxon>Vibrionaceae</taxon>
        <taxon>Vibrio</taxon>
    </lineage>
</organism>
<comment type="similarity">
    <text evidence="1">Belongs to the Gfa family.</text>
</comment>
<gene>
    <name evidence="5" type="ORF">TW71_21640</name>
</gene>
<keyword evidence="2" id="KW-0479">Metal-binding</keyword>
<dbReference type="PANTHER" id="PTHR33337:SF40">
    <property type="entry name" value="CENP-V_GFA DOMAIN-CONTAINING PROTEIN-RELATED"/>
    <property type="match status" value="1"/>
</dbReference>
<keyword evidence="4" id="KW-0456">Lyase</keyword>
<dbReference type="InterPro" id="IPR006913">
    <property type="entry name" value="CENP-V/GFA"/>
</dbReference>
<evidence type="ECO:0000313" key="5">
    <source>
        <dbReference type="EMBL" id="KJY67607.1"/>
    </source>
</evidence>
<dbReference type="EMBL" id="JXXR01000026">
    <property type="protein sequence ID" value="KJY67607.1"/>
    <property type="molecule type" value="Genomic_DNA"/>
</dbReference>
<evidence type="ECO:0000256" key="1">
    <source>
        <dbReference type="ARBA" id="ARBA00005495"/>
    </source>
</evidence>
<proteinExistence type="inferred from homology"/>
<keyword evidence="5" id="KW-0449">Lipoprotein</keyword>
<dbReference type="GO" id="GO:0016846">
    <property type="term" value="F:carbon-sulfur lyase activity"/>
    <property type="evidence" value="ECO:0007669"/>
    <property type="project" value="InterPro"/>
</dbReference>
<protein>
    <submittedName>
        <fullName evidence="5">Lipoprotein</fullName>
    </submittedName>
</protein>
<evidence type="ECO:0000256" key="4">
    <source>
        <dbReference type="ARBA" id="ARBA00023239"/>
    </source>
</evidence>
<name>A0A837G1D6_9VIBR</name>
<evidence type="ECO:0000256" key="2">
    <source>
        <dbReference type="ARBA" id="ARBA00022723"/>
    </source>
</evidence>
<reference evidence="5" key="1">
    <citation type="journal article" date="2015" name="BMC Genomics">
        <title>Genome mining reveals unlocked bioactive potential of marine Gram-negative bacteria.</title>
        <authorList>
            <person name="Machado H."/>
            <person name="Sonnenschein E.C."/>
            <person name="Melchiorsen J."/>
            <person name="Gram L."/>
        </authorList>
    </citation>
    <scope>NUCLEOTIDE SEQUENCE</scope>
    <source>
        <strain evidence="5">S2052</strain>
    </source>
</reference>
<evidence type="ECO:0000256" key="3">
    <source>
        <dbReference type="ARBA" id="ARBA00022833"/>
    </source>
</evidence>
<dbReference type="SUPFAM" id="SSF51316">
    <property type="entry name" value="Mss4-like"/>
    <property type="match status" value="1"/>
</dbReference>
<dbReference type="Gene3D" id="3.90.1590.10">
    <property type="entry name" value="glutathione-dependent formaldehyde- activating enzyme (gfa)"/>
    <property type="match status" value="1"/>
</dbReference>
<sequence>MEFPIQASCQCGQLSYQLKAAPLKVIACHCQECQKLSTSPYSVTAIVKTEDIEFQGELNEWQRIAESGNKNFAKFCGECGNRVYHYNPDDKATIKLKLKPAGVEHSALFEPEMHVWLSEKQSWVEIPKDIPCFDKQP</sequence>
<comment type="caution">
    <text evidence="5">The sequence shown here is derived from an EMBL/GenBank/DDBJ whole genome shotgun (WGS) entry which is preliminary data.</text>
</comment>
<dbReference type="PANTHER" id="PTHR33337">
    <property type="entry name" value="GFA DOMAIN-CONTAINING PROTEIN"/>
    <property type="match status" value="1"/>
</dbReference>
<dbReference type="PROSITE" id="PS51891">
    <property type="entry name" value="CENP_V_GFA"/>
    <property type="match status" value="1"/>
</dbReference>
<dbReference type="GO" id="GO:0046872">
    <property type="term" value="F:metal ion binding"/>
    <property type="evidence" value="ECO:0007669"/>
    <property type="project" value="UniProtKB-KW"/>
</dbReference>
<dbReference type="AlphaFoldDB" id="A0A837G1D6"/>
<dbReference type="RefSeq" id="WP_045987219.1">
    <property type="nucleotide sequence ID" value="NZ_CP063052.1"/>
</dbReference>
<accession>A0A837G1D6</accession>
<dbReference type="Pfam" id="PF04828">
    <property type="entry name" value="GFA"/>
    <property type="match status" value="1"/>
</dbReference>
<dbReference type="InterPro" id="IPR011057">
    <property type="entry name" value="Mss4-like_sf"/>
</dbReference>